<evidence type="ECO:0000256" key="1">
    <source>
        <dbReference type="SAM" id="MobiDB-lite"/>
    </source>
</evidence>
<proteinExistence type="predicted"/>
<keyword evidence="3" id="KW-1185">Reference proteome</keyword>
<keyword evidence="2" id="KW-0496">Mitochondrion</keyword>
<sequence>MREGKTRQFWVEDGLLMTKGKGHRLFVPKVGDFRKVLLRECHDGRVIRAGLAEDFRLSKARKSSSTNKSPFELVTSQQPLLPNTVDKYEGKSPQAFNFTKEWRQNADIARAYLEKASKRMKKWADMGPQNLRASSSHRVGKASYKIDPPDWWKVHPVFHVSFLKPYHADPEDAERNRPAINSKRQPSKEAEERLAERVITVSRRPRREFLVKWRNPGNEDVDHLSGGECHRPILLHVV</sequence>
<protein>
    <recommendedName>
        <fullName evidence="4">Chromo domain-containing protein</fullName>
    </recommendedName>
</protein>
<comment type="caution">
    <text evidence="2">The sequence shown here is derived from an EMBL/GenBank/DDBJ whole genome shotgun (WGS) entry which is preliminary data.</text>
</comment>
<dbReference type="SUPFAM" id="SSF54160">
    <property type="entry name" value="Chromo domain-like"/>
    <property type="match status" value="1"/>
</dbReference>
<dbReference type="Proteomes" id="UP001054821">
    <property type="component" value="Mitochondrion MT"/>
</dbReference>
<feature type="region of interest" description="Disordered" evidence="1">
    <location>
        <begin position="169"/>
        <end position="193"/>
    </location>
</feature>
<geneLocation type="mitochondrion" evidence="2"/>
<dbReference type="AlphaFoldDB" id="A0AAD4UQV4"/>
<reference evidence="2 3" key="1">
    <citation type="journal article" date="2022" name="G3 (Bethesda)">
        <title>Whole-genome sequence and methylome profiling of the almond [Prunus dulcis (Mill.) D.A. Webb] cultivar 'Nonpareil'.</title>
        <authorList>
            <person name="D'Amico-Willman K.M."/>
            <person name="Ouma W.Z."/>
            <person name="Meulia T."/>
            <person name="Sideli G.M."/>
            <person name="Gradziel T.M."/>
            <person name="Fresnedo-Ramirez J."/>
        </authorList>
    </citation>
    <scope>NUCLEOTIDE SEQUENCE [LARGE SCALE GENOMIC DNA]</scope>
    <source>
        <strain evidence="2">Clone GOH B32 T37-40</strain>
    </source>
</reference>
<evidence type="ECO:0008006" key="4">
    <source>
        <dbReference type="Google" id="ProtNLM"/>
    </source>
</evidence>
<evidence type="ECO:0000313" key="2">
    <source>
        <dbReference type="EMBL" id="KAI5311444.1"/>
    </source>
</evidence>
<accession>A0AAD4UQV4</accession>
<gene>
    <name evidence="2" type="ORF">L3X38_000170</name>
</gene>
<evidence type="ECO:0000313" key="3">
    <source>
        <dbReference type="Proteomes" id="UP001054821"/>
    </source>
</evidence>
<name>A0AAD4UQV4_PRUDU</name>
<dbReference type="InterPro" id="IPR016197">
    <property type="entry name" value="Chromo-like_dom_sf"/>
</dbReference>
<organism evidence="2 3">
    <name type="scientific">Prunus dulcis</name>
    <name type="common">Almond</name>
    <name type="synonym">Amygdalus dulcis</name>
    <dbReference type="NCBI Taxonomy" id="3755"/>
    <lineage>
        <taxon>Eukaryota</taxon>
        <taxon>Viridiplantae</taxon>
        <taxon>Streptophyta</taxon>
        <taxon>Embryophyta</taxon>
        <taxon>Tracheophyta</taxon>
        <taxon>Spermatophyta</taxon>
        <taxon>Magnoliopsida</taxon>
        <taxon>eudicotyledons</taxon>
        <taxon>Gunneridae</taxon>
        <taxon>Pentapetalae</taxon>
        <taxon>rosids</taxon>
        <taxon>fabids</taxon>
        <taxon>Rosales</taxon>
        <taxon>Rosaceae</taxon>
        <taxon>Amygdaloideae</taxon>
        <taxon>Amygdaleae</taxon>
        <taxon>Prunus</taxon>
    </lineage>
</organism>
<dbReference type="EMBL" id="JAJFAZ020000010">
    <property type="protein sequence ID" value="KAI5311444.1"/>
    <property type="molecule type" value="Genomic_DNA"/>
</dbReference>